<dbReference type="Gene3D" id="3.80.10.10">
    <property type="entry name" value="Ribonuclease Inhibitor"/>
    <property type="match status" value="1"/>
</dbReference>
<dbReference type="PANTHER" id="PTHR24111:SF0">
    <property type="entry name" value="LEUCINE-RICH REPEAT-CONTAINING PROTEIN"/>
    <property type="match status" value="1"/>
</dbReference>
<dbReference type="InterPro" id="IPR001611">
    <property type="entry name" value="Leu-rich_rpt"/>
</dbReference>
<dbReference type="InterPro" id="IPR002048">
    <property type="entry name" value="EF_hand_dom"/>
</dbReference>
<dbReference type="InterPro" id="IPR052201">
    <property type="entry name" value="LRR-containing_regulator"/>
</dbReference>
<dbReference type="EMBL" id="JAIWYP010000004">
    <property type="protein sequence ID" value="KAH3829732.1"/>
    <property type="molecule type" value="Genomic_DNA"/>
</dbReference>
<evidence type="ECO:0000313" key="3">
    <source>
        <dbReference type="Proteomes" id="UP000828390"/>
    </source>
</evidence>
<dbReference type="InterPro" id="IPR032675">
    <property type="entry name" value="LRR_dom_sf"/>
</dbReference>
<dbReference type="SUPFAM" id="SSF47473">
    <property type="entry name" value="EF-hand"/>
    <property type="match status" value="1"/>
</dbReference>
<evidence type="ECO:0008006" key="4">
    <source>
        <dbReference type="Google" id="ProtNLM"/>
    </source>
</evidence>
<protein>
    <recommendedName>
        <fullName evidence="4">EF-hand domain-containing protein</fullName>
    </recommendedName>
</protein>
<comment type="caution">
    <text evidence="2">The sequence shown here is derived from an EMBL/GenBank/DDBJ whole genome shotgun (WGS) entry which is preliminary data.</text>
</comment>
<evidence type="ECO:0000313" key="2">
    <source>
        <dbReference type="EMBL" id="KAH3829732.1"/>
    </source>
</evidence>
<dbReference type="AlphaFoldDB" id="A0A9D4K262"/>
<dbReference type="SMART" id="SM00368">
    <property type="entry name" value="LRR_RI"/>
    <property type="match status" value="3"/>
</dbReference>
<keyword evidence="1" id="KW-0677">Repeat</keyword>
<name>A0A9D4K262_DREPO</name>
<accession>A0A9D4K262</accession>
<organism evidence="2 3">
    <name type="scientific">Dreissena polymorpha</name>
    <name type="common">Zebra mussel</name>
    <name type="synonym">Mytilus polymorpha</name>
    <dbReference type="NCBI Taxonomy" id="45954"/>
    <lineage>
        <taxon>Eukaryota</taxon>
        <taxon>Metazoa</taxon>
        <taxon>Spiralia</taxon>
        <taxon>Lophotrochozoa</taxon>
        <taxon>Mollusca</taxon>
        <taxon>Bivalvia</taxon>
        <taxon>Autobranchia</taxon>
        <taxon>Heteroconchia</taxon>
        <taxon>Euheterodonta</taxon>
        <taxon>Imparidentia</taxon>
        <taxon>Neoheterodontei</taxon>
        <taxon>Myida</taxon>
        <taxon>Dreissenoidea</taxon>
        <taxon>Dreissenidae</taxon>
        <taxon>Dreissena</taxon>
    </lineage>
</organism>
<keyword evidence="3" id="KW-1185">Reference proteome</keyword>
<dbReference type="SUPFAM" id="SSF52047">
    <property type="entry name" value="RNI-like"/>
    <property type="match status" value="1"/>
</dbReference>
<sequence>MKLEETYGLRSVLYLDLLNPYPFQKNKSIEYLNIGWNGFAFEGSVVLSDVLRHNTTLEKLDVSCNRIHPPALLEFMKGLLNNKTLKVLILDRNPITPSFATVLLEGIQKNASMALEQLSMQAFQGVLDAVRQERNFHVVYETSLPVSCRNRNDMLKELRSTYNIEPLRLLYLLKERNRAQDFFHKINKDHNEGLTPDEIALLFKESGIPVARFVVDRIMTFMDVDKDGKIDLGYVIFYNNRGWAVR</sequence>
<dbReference type="Proteomes" id="UP000828390">
    <property type="component" value="Unassembled WGS sequence"/>
</dbReference>
<reference evidence="2" key="1">
    <citation type="journal article" date="2019" name="bioRxiv">
        <title>The Genome of the Zebra Mussel, Dreissena polymorpha: A Resource for Invasive Species Research.</title>
        <authorList>
            <person name="McCartney M.A."/>
            <person name="Auch B."/>
            <person name="Kono T."/>
            <person name="Mallez S."/>
            <person name="Zhang Y."/>
            <person name="Obille A."/>
            <person name="Becker A."/>
            <person name="Abrahante J.E."/>
            <person name="Garbe J."/>
            <person name="Badalamenti J.P."/>
            <person name="Herman A."/>
            <person name="Mangelson H."/>
            <person name="Liachko I."/>
            <person name="Sullivan S."/>
            <person name="Sone E.D."/>
            <person name="Koren S."/>
            <person name="Silverstein K.A.T."/>
            <person name="Beckman K.B."/>
            <person name="Gohl D.M."/>
        </authorList>
    </citation>
    <scope>NUCLEOTIDE SEQUENCE</scope>
    <source>
        <strain evidence="2">Duluth1</strain>
        <tissue evidence="2">Whole animal</tissue>
    </source>
</reference>
<dbReference type="PANTHER" id="PTHR24111">
    <property type="entry name" value="LEUCINE-RICH REPEAT-CONTAINING PROTEIN 34"/>
    <property type="match status" value="1"/>
</dbReference>
<dbReference type="GO" id="GO:0005509">
    <property type="term" value="F:calcium ion binding"/>
    <property type="evidence" value="ECO:0007669"/>
    <property type="project" value="InterPro"/>
</dbReference>
<dbReference type="Pfam" id="PF13516">
    <property type="entry name" value="LRR_6"/>
    <property type="match status" value="1"/>
</dbReference>
<gene>
    <name evidence="2" type="ORF">DPMN_102960</name>
</gene>
<proteinExistence type="predicted"/>
<evidence type="ECO:0000256" key="1">
    <source>
        <dbReference type="ARBA" id="ARBA00022737"/>
    </source>
</evidence>
<dbReference type="Gene3D" id="1.10.238.10">
    <property type="entry name" value="EF-hand"/>
    <property type="match status" value="1"/>
</dbReference>
<dbReference type="CDD" id="cd00051">
    <property type="entry name" value="EFh"/>
    <property type="match status" value="1"/>
</dbReference>
<dbReference type="InterPro" id="IPR011992">
    <property type="entry name" value="EF-hand-dom_pair"/>
</dbReference>
<reference evidence="2" key="2">
    <citation type="submission" date="2020-11" db="EMBL/GenBank/DDBJ databases">
        <authorList>
            <person name="McCartney M.A."/>
            <person name="Auch B."/>
            <person name="Kono T."/>
            <person name="Mallez S."/>
            <person name="Becker A."/>
            <person name="Gohl D.M."/>
            <person name="Silverstein K.A.T."/>
            <person name="Koren S."/>
            <person name="Bechman K.B."/>
            <person name="Herman A."/>
            <person name="Abrahante J.E."/>
            <person name="Garbe J."/>
        </authorList>
    </citation>
    <scope>NUCLEOTIDE SEQUENCE</scope>
    <source>
        <strain evidence="2">Duluth1</strain>
        <tissue evidence="2">Whole animal</tissue>
    </source>
</reference>